<protein>
    <submittedName>
        <fullName evidence="2">MER34 protein</fullName>
    </submittedName>
</protein>
<dbReference type="Proteomes" id="UP000519225">
    <property type="component" value="Unassembled WGS sequence"/>
</dbReference>
<gene>
    <name evidence="2" type="primary">Ervmer341</name>
    <name evidence="2" type="ORF">PLUSOC_R15045</name>
</gene>
<dbReference type="AlphaFoldDB" id="A0A7L3CU94"/>
<dbReference type="PANTHER" id="PTHR10424">
    <property type="entry name" value="VIRAL ENVELOPE PROTEIN"/>
    <property type="match status" value="1"/>
</dbReference>
<dbReference type="InterPro" id="IPR018154">
    <property type="entry name" value="TLV/ENV_coat_polyprotein"/>
</dbReference>
<keyword evidence="3" id="KW-1185">Reference proteome</keyword>
<reference evidence="2 3" key="1">
    <citation type="submission" date="2019-09" db="EMBL/GenBank/DDBJ databases">
        <title>Bird 10,000 Genomes (B10K) Project - Family phase.</title>
        <authorList>
            <person name="Zhang G."/>
        </authorList>
    </citation>
    <scope>NUCLEOTIDE SEQUENCE [LARGE SCALE GENOMIC DNA]</scope>
    <source>
        <strain evidence="2">B10K-DU-012-14</strain>
        <tissue evidence="2">Blood</tissue>
    </source>
</reference>
<comment type="caution">
    <text evidence="2">The sequence shown here is derived from an EMBL/GenBank/DDBJ whole genome shotgun (WGS) entry which is preliminary data.</text>
</comment>
<accession>A0A7L3CU94</accession>
<keyword evidence="1" id="KW-1015">Disulfide bond</keyword>
<name>A0A7L3CU94_PLUSO</name>
<dbReference type="PANTHER" id="PTHR10424:SF73">
    <property type="entry name" value="ENDOGENOUS RETROVIRUS GROUP FC1 ENV POLYPROTEIN-RELATED"/>
    <property type="match status" value="1"/>
</dbReference>
<proteinExistence type="predicted"/>
<evidence type="ECO:0000256" key="1">
    <source>
        <dbReference type="ARBA" id="ARBA00023157"/>
    </source>
</evidence>
<feature type="non-terminal residue" evidence="2">
    <location>
        <position position="96"/>
    </location>
</feature>
<sequence length="96" mass="10747">FPKFVRALFPNLGVTELEGAVVNISATLEITQNATMDALKNLDMEINSLSQLATFTVHIRWALDYLLGSQRGICVLMNSTCCFYTNKVKQLKYEGN</sequence>
<feature type="non-terminal residue" evidence="2">
    <location>
        <position position="1"/>
    </location>
</feature>
<evidence type="ECO:0000313" key="2">
    <source>
        <dbReference type="EMBL" id="NXT46971.1"/>
    </source>
</evidence>
<evidence type="ECO:0000313" key="3">
    <source>
        <dbReference type="Proteomes" id="UP000519225"/>
    </source>
</evidence>
<dbReference type="SUPFAM" id="SSF58069">
    <property type="entry name" value="Virus ectodomain"/>
    <property type="match status" value="1"/>
</dbReference>
<dbReference type="EMBL" id="VZTS01003496">
    <property type="protein sequence ID" value="NXT46971.1"/>
    <property type="molecule type" value="Genomic_DNA"/>
</dbReference>
<dbReference type="Gene3D" id="1.10.287.210">
    <property type="match status" value="1"/>
</dbReference>
<organism evidence="2 3">
    <name type="scientific">Pluvianellus socialis</name>
    <name type="common">Magellanic plover</name>
    <dbReference type="NCBI Taxonomy" id="227228"/>
    <lineage>
        <taxon>Eukaryota</taxon>
        <taxon>Metazoa</taxon>
        <taxon>Chordata</taxon>
        <taxon>Craniata</taxon>
        <taxon>Vertebrata</taxon>
        <taxon>Euteleostomi</taxon>
        <taxon>Archelosauria</taxon>
        <taxon>Archosauria</taxon>
        <taxon>Dinosauria</taxon>
        <taxon>Saurischia</taxon>
        <taxon>Theropoda</taxon>
        <taxon>Coelurosauria</taxon>
        <taxon>Aves</taxon>
        <taxon>Neognathae</taxon>
        <taxon>Neoaves</taxon>
        <taxon>Charadriiformes</taxon>
        <taxon>Charadriidae</taxon>
        <taxon>Pluvianellus</taxon>
    </lineage>
</organism>